<dbReference type="GO" id="GO:0016320">
    <property type="term" value="P:endoplasmic reticulum membrane fusion"/>
    <property type="evidence" value="ECO:0007669"/>
    <property type="project" value="TreeGrafter"/>
</dbReference>
<feature type="binding site" evidence="8">
    <location>
        <begin position="60"/>
        <end position="67"/>
    </location>
    <ligand>
        <name>GTP</name>
        <dbReference type="ChEBI" id="CHEBI:37565"/>
    </ligand>
</feature>
<dbReference type="PANTHER" id="PTHR45923">
    <property type="entry name" value="PROTEIN SEY1"/>
    <property type="match status" value="1"/>
</dbReference>
<dbReference type="FunFam" id="3.40.50.300:FF:000727">
    <property type="entry name" value="Protein SEY1 homolog"/>
    <property type="match status" value="1"/>
</dbReference>
<evidence type="ECO:0000256" key="7">
    <source>
        <dbReference type="ARBA" id="ARBA00023136"/>
    </source>
</evidence>
<accession>A0A1Y2HE81</accession>
<sequence>MTSPPPEPATANGDAHLAPTPRLQIVDENKAFSADLAPYMTNEWNLLDAGFNYNVVAVFGSQSTGKSTLLNRLFHTNFQVMNESQRGQTTKGIWLARAPGLPTLVMDVEGTDGRERGEDQDFERKSSLFAIAIAEVIIINMWEHMVGLYHGANMGLLKTVLEVNLQLFQKKGSPKTHLFFVIRDHASGTPLPALCATLTADLNKIWASLNKPDGLEASQLTDFFDVTFTSLPHKRLAGEQFETDATTLRQRFVDPNNADYVFRPAYKKAVPADGFPHFAQDIWTQINANRDLDLPSQQELLAQFRCDELATVAMDAFSAGFTGLKSQVDSGTVVESLGSQLDGALYGALKPFDTQASRYHQGVYQRKRKELVDRCQTSAMVVFNAQLRNAAKRAVTIFKSGLDFKLKSKGADFYIMVESTKDEVLQFFSKTANASCMQDSTWSFEESLADLRTELDHLISSRRDEELNKLAHAAERKIQTDLPDAINDILVNPTPTMWTRVDEVFREEVESAESDLRDRAKALRITDSELDERLAALRTASITALRDVLSQATSEGALVQRLKATFEQKFRYDDQGIPRVWQPSDDIDGAYRRARELADQTLKSFVVAELPYLDTLESSTSRSLASSAFTEDLQASVVALRKPLLPPSKTATLTSRFRLEADALYMEAKRSVVSSSAHVPRWVLAVIAVLGYNEFMSIIRNPFLLLLLILMAAIGFVIYATGMAGPAQAVAMRVGKDVARQVGERVMDVTGGRGIVGTVNEFVLKPMNATLPAPETAKEEKPKSE</sequence>
<feature type="transmembrane region" description="Helical" evidence="9">
    <location>
        <begin position="703"/>
        <end position="722"/>
    </location>
</feature>
<feature type="topological domain" description="Cytoplasmic" evidence="8">
    <location>
        <begin position="1"/>
        <end position="678"/>
    </location>
</feature>
<gene>
    <name evidence="8" type="primary">SEY1</name>
    <name evidence="11" type="ORF">BCR44DRAFT_125522</name>
</gene>
<evidence type="ECO:0000256" key="5">
    <source>
        <dbReference type="ARBA" id="ARBA00022989"/>
    </source>
</evidence>
<dbReference type="Gene3D" id="3.40.50.300">
    <property type="entry name" value="P-loop containing nucleotide triphosphate hydrolases"/>
    <property type="match status" value="1"/>
</dbReference>
<keyword evidence="3 8" id="KW-0378">Hydrolase</keyword>
<dbReference type="GO" id="GO:0005525">
    <property type="term" value="F:GTP binding"/>
    <property type="evidence" value="ECO:0007669"/>
    <property type="project" value="UniProtKB-UniRule"/>
</dbReference>
<dbReference type="OrthoDB" id="1597724at2759"/>
<dbReference type="HAMAP" id="MF_03109">
    <property type="entry name" value="Sey1"/>
    <property type="match status" value="1"/>
</dbReference>
<evidence type="ECO:0000313" key="12">
    <source>
        <dbReference type="Proteomes" id="UP000193411"/>
    </source>
</evidence>
<dbReference type="PANTHER" id="PTHR45923:SF2">
    <property type="entry name" value="PROTEIN SEY1"/>
    <property type="match status" value="1"/>
</dbReference>
<keyword evidence="1 8" id="KW-0812">Transmembrane</keyword>
<dbReference type="GO" id="GO:0003924">
    <property type="term" value="F:GTPase activity"/>
    <property type="evidence" value="ECO:0007669"/>
    <property type="project" value="UniProtKB-UniRule"/>
</dbReference>
<dbReference type="SUPFAM" id="SSF52540">
    <property type="entry name" value="P-loop containing nucleoside triphosphate hydrolases"/>
    <property type="match status" value="1"/>
</dbReference>
<evidence type="ECO:0000256" key="6">
    <source>
        <dbReference type="ARBA" id="ARBA00023134"/>
    </source>
</evidence>
<dbReference type="CDD" id="cd01851">
    <property type="entry name" value="GBP"/>
    <property type="match status" value="1"/>
</dbReference>
<comment type="caution">
    <text evidence="11">The sequence shown here is derived from an EMBL/GenBank/DDBJ whole genome shotgun (WGS) entry which is preliminary data.</text>
</comment>
<dbReference type="EMBL" id="MCFL01000041">
    <property type="protein sequence ID" value="ORZ32888.1"/>
    <property type="molecule type" value="Genomic_DNA"/>
</dbReference>
<evidence type="ECO:0000256" key="1">
    <source>
        <dbReference type="ARBA" id="ARBA00022692"/>
    </source>
</evidence>
<keyword evidence="6 8" id="KW-0342">GTP-binding</keyword>
<proteinExistence type="inferred from homology"/>
<dbReference type="GO" id="GO:0005789">
    <property type="term" value="C:endoplasmic reticulum membrane"/>
    <property type="evidence" value="ECO:0007669"/>
    <property type="project" value="UniProtKB-SubCell"/>
</dbReference>
<feature type="domain" description="GB1/RHD3-type G" evidence="10">
    <location>
        <begin position="50"/>
        <end position="266"/>
    </location>
</feature>
<evidence type="ECO:0000313" key="11">
    <source>
        <dbReference type="EMBL" id="ORZ32888.1"/>
    </source>
</evidence>
<dbReference type="InterPro" id="IPR008803">
    <property type="entry name" value="RHD3/Sey1"/>
</dbReference>
<keyword evidence="4 8" id="KW-0256">Endoplasmic reticulum</keyword>
<comment type="similarity">
    <text evidence="8">Belongs to the TRAFAC class dynamin-like GTPase superfamily. GB1/RHD3 GTPase family. RHD3 subfamily.</text>
</comment>
<dbReference type="InterPro" id="IPR027417">
    <property type="entry name" value="P-loop_NTPase"/>
</dbReference>
<dbReference type="PROSITE" id="PS51715">
    <property type="entry name" value="G_GB1_RHD3"/>
    <property type="match status" value="1"/>
</dbReference>
<dbReference type="AlphaFoldDB" id="A0A1Y2HE81"/>
<evidence type="ECO:0000259" key="10">
    <source>
        <dbReference type="PROSITE" id="PS51715"/>
    </source>
</evidence>
<keyword evidence="5 8" id="KW-1133">Transmembrane helix</keyword>
<dbReference type="Pfam" id="PF20428">
    <property type="entry name" value="Sey1_3HB"/>
    <property type="match status" value="1"/>
</dbReference>
<dbReference type="InterPro" id="IPR030386">
    <property type="entry name" value="G_GB1_RHD3_dom"/>
</dbReference>
<keyword evidence="12" id="KW-1185">Reference proteome</keyword>
<dbReference type="Proteomes" id="UP000193411">
    <property type="component" value="Unassembled WGS sequence"/>
</dbReference>
<dbReference type="Pfam" id="PF05879">
    <property type="entry name" value="RHD3_GTPase"/>
    <property type="match status" value="1"/>
</dbReference>
<evidence type="ECO:0000256" key="4">
    <source>
        <dbReference type="ARBA" id="ARBA00022824"/>
    </source>
</evidence>
<feature type="topological domain" description="Cytoplasmic" evidence="8">
    <location>
        <begin position="724"/>
        <end position="785"/>
    </location>
</feature>
<keyword evidence="2 8" id="KW-0547">Nucleotide-binding</keyword>
<reference evidence="11 12" key="1">
    <citation type="submission" date="2016-07" db="EMBL/GenBank/DDBJ databases">
        <title>Pervasive Adenine N6-methylation of Active Genes in Fungi.</title>
        <authorList>
            <consortium name="DOE Joint Genome Institute"/>
            <person name="Mondo S.J."/>
            <person name="Dannebaum R.O."/>
            <person name="Kuo R.C."/>
            <person name="Labutti K."/>
            <person name="Haridas S."/>
            <person name="Kuo A."/>
            <person name="Salamov A."/>
            <person name="Ahrendt S.R."/>
            <person name="Lipzen A."/>
            <person name="Sullivan W."/>
            <person name="Andreopoulos W.B."/>
            <person name="Clum A."/>
            <person name="Lindquist E."/>
            <person name="Daum C."/>
            <person name="Ramamoorthy G.K."/>
            <person name="Gryganskyi A."/>
            <person name="Culley D."/>
            <person name="Magnuson J.K."/>
            <person name="James T.Y."/>
            <person name="O'Malley M.A."/>
            <person name="Stajich J.E."/>
            <person name="Spatafora J.W."/>
            <person name="Visel A."/>
            <person name="Grigoriev I.V."/>
        </authorList>
    </citation>
    <scope>NUCLEOTIDE SEQUENCE [LARGE SCALE GENOMIC DNA]</scope>
    <source>
        <strain evidence="11 12">PL171</strain>
    </source>
</reference>
<evidence type="ECO:0000256" key="2">
    <source>
        <dbReference type="ARBA" id="ARBA00022741"/>
    </source>
</evidence>
<organism evidence="11 12">
    <name type="scientific">Catenaria anguillulae PL171</name>
    <dbReference type="NCBI Taxonomy" id="765915"/>
    <lineage>
        <taxon>Eukaryota</taxon>
        <taxon>Fungi</taxon>
        <taxon>Fungi incertae sedis</taxon>
        <taxon>Blastocladiomycota</taxon>
        <taxon>Blastocladiomycetes</taxon>
        <taxon>Blastocladiales</taxon>
        <taxon>Catenariaceae</taxon>
        <taxon>Catenaria</taxon>
    </lineage>
</organism>
<evidence type="ECO:0000256" key="3">
    <source>
        <dbReference type="ARBA" id="ARBA00022801"/>
    </source>
</evidence>
<feature type="topological domain" description="Lumenal" evidence="8">
    <location>
        <begin position="700"/>
        <end position="702"/>
    </location>
</feature>
<comment type="subcellular location">
    <subcellularLocation>
        <location evidence="8">Endoplasmic reticulum membrane</location>
        <topology evidence="8">Multi-pass membrane protein</topology>
    </subcellularLocation>
    <text evidence="8">Enriched in the cortical ER. Concentrated in punctae along the ER tubules.</text>
</comment>
<name>A0A1Y2HE81_9FUNG</name>
<dbReference type="InterPro" id="IPR046758">
    <property type="entry name" value="Sey1/RHD3-like_3HB"/>
</dbReference>
<protein>
    <submittedName>
        <fullName evidence="11">Root hair defective 3 GTP-binding protein</fullName>
    </submittedName>
</protein>
<dbReference type="STRING" id="765915.A0A1Y2HE81"/>
<keyword evidence="7 8" id="KW-0472">Membrane</keyword>
<evidence type="ECO:0000256" key="9">
    <source>
        <dbReference type="SAM" id="Phobius"/>
    </source>
</evidence>
<evidence type="ECO:0000256" key="8">
    <source>
        <dbReference type="HAMAP-Rule" id="MF_03109"/>
    </source>
</evidence>